<keyword evidence="2" id="KW-1185">Reference proteome</keyword>
<dbReference type="PANTHER" id="PTHR37166">
    <property type="entry name" value="PROTEIN FLAG"/>
    <property type="match status" value="1"/>
</dbReference>
<dbReference type="KEGG" id="proo:MJB10_00580"/>
<accession>A0AA96LP32</accession>
<dbReference type="InterPro" id="IPR035924">
    <property type="entry name" value="FlaG-like_sf"/>
</dbReference>
<reference evidence="1" key="1">
    <citation type="submission" date="2022-02" db="EMBL/GenBank/DDBJ databases">
        <title>Paenibacillus sp. MBLB1832 Whole Genome Shotgun Sequencing.</title>
        <authorList>
            <person name="Hwang C.Y."/>
            <person name="Cho E.-S."/>
            <person name="Seo M.-J."/>
        </authorList>
    </citation>
    <scope>NUCLEOTIDE SEQUENCE</scope>
    <source>
        <strain evidence="1">MBLB1832</strain>
    </source>
</reference>
<sequence length="137" mass="14761">MSVNFPVGGIGASSGAELPAVEPTVKSKSIEDAGVNAASLVSPYITNTHELRVAEIQGEKVTVSDEQLVKAIENAIKAMQGRTTSLEFSVHQKTKLISVKVVDTNTGETIREIPPEKSLDFVAKLWEMAGIIIDERR</sequence>
<gene>
    <name evidence="1" type="ORF">MJB10_00580</name>
</gene>
<dbReference type="Gene3D" id="3.30.160.170">
    <property type="entry name" value="FlaG-like"/>
    <property type="match status" value="1"/>
</dbReference>
<name>A0AA96LP32_9BACL</name>
<evidence type="ECO:0000313" key="1">
    <source>
        <dbReference type="EMBL" id="WNR44697.1"/>
    </source>
</evidence>
<keyword evidence="1" id="KW-0969">Cilium</keyword>
<dbReference type="SUPFAM" id="SSF160214">
    <property type="entry name" value="FlaG-like"/>
    <property type="match status" value="1"/>
</dbReference>
<dbReference type="Proteomes" id="UP001304650">
    <property type="component" value="Chromosome"/>
</dbReference>
<dbReference type="PANTHER" id="PTHR37166:SF1">
    <property type="entry name" value="PROTEIN FLAG"/>
    <property type="match status" value="1"/>
</dbReference>
<keyword evidence="1" id="KW-0282">Flagellum</keyword>
<dbReference type="AlphaFoldDB" id="A0AA96LP32"/>
<proteinExistence type="predicted"/>
<evidence type="ECO:0000313" key="2">
    <source>
        <dbReference type="Proteomes" id="UP001304650"/>
    </source>
</evidence>
<dbReference type="InterPro" id="IPR005186">
    <property type="entry name" value="FlaG"/>
</dbReference>
<dbReference type="EMBL" id="CP130319">
    <property type="protein sequence ID" value="WNR44697.1"/>
    <property type="molecule type" value="Genomic_DNA"/>
</dbReference>
<keyword evidence="1" id="KW-0966">Cell projection</keyword>
<dbReference type="RefSeq" id="WP_314800483.1">
    <property type="nucleotide sequence ID" value="NZ_CP130319.1"/>
</dbReference>
<organism evidence="1 2">
    <name type="scientific">Paenibacillus roseopurpureus</name>
    <dbReference type="NCBI Taxonomy" id="2918901"/>
    <lineage>
        <taxon>Bacteria</taxon>
        <taxon>Bacillati</taxon>
        <taxon>Bacillota</taxon>
        <taxon>Bacilli</taxon>
        <taxon>Bacillales</taxon>
        <taxon>Paenibacillaceae</taxon>
        <taxon>Paenibacillus</taxon>
    </lineage>
</organism>
<dbReference type="Pfam" id="PF03646">
    <property type="entry name" value="FlaG"/>
    <property type="match status" value="1"/>
</dbReference>
<protein>
    <submittedName>
        <fullName evidence="1">Flagellar protein FlaG</fullName>
    </submittedName>
</protein>